<dbReference type="EMBL" id="CP141614">
    <property type="protein sequence ID" value="WRP13912.1"/>
    <property type="molecule type" value="Genomic_DNA"/>
</dbReference>
<dbReference type="PROSITE" id="PS51273">
    <property type="entry name" value="GATASE_TYPE_1"/>
    <property type="match status" value="1"/>
</dbReference>
<dbReference type="Gene3D" id="3.40.50.880">
    <property type="match status" value="1"/>
</dbReference>
<dbReference type="GO" id="GO:0016787">
    <property type="term" value="F:hydrolase activity"/>
    <property type="evidence" value="ECO:0007669"/>
    <property type="project" value="UniProtKB-KW"/>
</dbReference>
<name>A0ABZ1BP85_9FIRM</name>
<dbReference type="RefSeq" id="WP_324668175.1">
    <property type="nucleotide sequence ID" value="NZ_CP141614.1"/>
</dbReference>
<gene>
    <name evidence="1" type="ORF">VLY81_10805</name>
</gene>
<dbReference type="Pfam" id="PF07722">
    <property type="entry name" value="Peptidase_C26"/>
    <property type="match status" value="1"/>
</dbReference>
<evidence type="ECO:0000313" key="2">
    <source>
        <dbReference type="Proteomes" id="UP001333102"/>
    </source>
</evidence>
<dbReference type="PANTHER" id="PTHR43235">
    <property type="entry name" value="GLUTAMINE AMIDOTRANSFERASE PB2B2.05-RELATED"/>
    <property type="match status" value="1"/>
</dbReference>
<dbReference type="InterPro" id="IPR029062">
    <property type="entry name" value="Class_I_gatase-like"/>
</dbReference>
<keyword evidence="2" id="KW-1185">Reference proteome</keyword>
<dbReference type="PANTHER" id="PTHR43235:SF1">
    <property type="entry name" value="GLUTAMINE AMIDOTRANSFERASE PB2B2.05-RELATED"/>
    <property type="match status" value="1"/>
</dbReference>
<proteinExistence type="predicted"/>
<dbReference type="Proteomes" id="UP001333102">
    <property type="component" value="Chromosome"/>
</dbReference>
<dbReference type="InterPro" id="IPR044668">
    <property type="entry name" value="PuuD-like"/>
</dbReference>
<accession>A0ABZ1BP85</accession>
<protein>
    <submittedName>
        <fullName evidence="1">Gamma-glutamyl-gamma-aminobutyrate hydrolase family protein</fullName>
    </submittedName>
</protein>
<reference evidence="2" key="1">
    <citation type="submission" date="2023-12" db="EMBL/GenBank/DDBJ databases">
        <title>Novel isolates from deep terrestrial aquifers shed light on the physiology and ecology of the class Limnochordia.</title>
        <authorList>
            <person name="Karnachuk O.V."/>
            <person name="Lukina A.P."/>
            <person name="Avakyan M.R."/>
            <person name="Kadnikov V."/>
            <person name="Begmatov S."/>
            <person name="Beletsky A.V."/>
            <person name="Mardanov A.V."/>
            <person name="Ravin N.V."/>
        </authorList>
    </citation>
    <scope>NUCLEOTIDE SEQUENCE [LARGE SCALE GENOMIC DNA]</scope>
    <source>
        <strain evidence="2">LN</strain>
    </source>
</reference>
<sequence>MEPAEGQRPLIGIVSGQERDREGAARLVLPRAYASAVEMAGGAPVLIPLVEDTRLAESYLEALDGLLLAGGGDVDPARFGEDPSPHLGSVDPERDALELALARRALELDLPILGICRGMQVLNVAAGGSLYQDIGAQVPHPLQHRQSAPRWYPIHEVRLEPESLVGRILQVESVRVNSFHHQAVRTVAPPFRVAAKSKDAVVEAVESRAHAFAVGVQWHPECMVERYPVQRLLFTAFVKAARGARVRRAAPAETVRAATAPAARG</sequence>
<keyword evidence="1" id="KW-0378">Hydrolase</keyword>
<dbReference type="InterPro" id="IPR011697">
    <property type="entry name" value="Peptidase_C26"/>
</dbReference>
<evidence type="ECO:0000313" key="1">
    <source>
        <dbReference type="EMBL" id="WRP13912.1"/>
    </source>
</evidence>
<dbReference type="CDD" id="cd01745">
    <property type="entry name" value="GATase1_2"/>
    <property type="match status" value="1"/>
</dbReference>
<organism evidence="1 2">
    <name type="scientific">Geochorda subterranea</name>
    <dbReference type="NCBI Taxonomy" id="3109564"/>
    <lineage>
        <taxon>Bacteria</taxon>
        <taxon>Bacillati</taxon>
        <taxon>Bacillota</taxon>
        <taxon>Limnochordia</taxon>
        <taxon>Limnochordales</taxon>
        <taxon>Geochordaceae</taxon>
        <taxon>Geochorda</taxon>
    </lineage>
</organism>
<dbReference type="SUPFAM" id="SSF52317">
    <property type="entry name" value="Class I glutamine amidotransferase-like"/>
    <property type="match status" value="1"/>
</dbReference>